<feature type="domain" description="Fibronectin type-III" evidence="6">
    <location>
        <begin position="165"/>
        <end position="260"/>
    </location>
</feature>
<dbReference type="InterPro" id="IPR015919">
    <property type="entry name" value="Cadherin-like_sf"/>
</dbReference>
<name>A0A1C6SSH0_9ACTN</name>
<feature type="domain" description="Fibronectin type-III" evidence="6">
    <location>
        <begin position="71"/>
        <end position="164"/>
    </location>
</feature>
<dbReference type="InterPro" id="IPR006311">
    <property type="entry name" value="TAT_signal"/>
</dbReference>
<evidence type="ECO:0000313" key="7">
    <source>
        <dbReference type="EMBL" id="SCL32332.1"/>
    </source>
</evidence>
<dbReference type="InterPro" id="IPR050964">
    <property type="entry name" value="Striated_Muscle_Regulatory"/>
</dbReference>
<dbReference type="SMART" id="SM00060">
    <property type="entry name" value="FN3"/>
    <property type="match status" value="2"/>
</dbReference>
<dbReference type="PANTHER" id="PTHR13817:SF166">
    <property type="entry name" value="NEURONAL IGCAM-RELATED"/>
    <property type="match status" value="1"/>
</dbReference>
<gene>
    <name evidence="7" type="ORF">GA0070616_4439</name>
</gene>
<dbReference type="GO" id="GO:0000272">
    <property type="term" value="P:polysaccharide catabolic process"/>
    <property type="evidence" value="ECO:0007669"/>
    <property type="project" value="UniProtKB-KW"/>
</dbReference>
<accession>A0A1C6SSH0</accession>
<keyword evidence="1" id="KW-0677">Repeat</keyword>
<feature type="chain" id="PRO_5039388945" evidence="5">
    <location>
        <begin position="26"/>
        <end position="921"/>
    </location>
</feature>
<evidence type="ECO:0000256" key="3">
    <source>
        <dbReference type="ARBA" id="ARBA00023326"/>
    </source>
</evidence>
<dbReference type="OrthoDB" id="3225333at2"/>
<feature type="region of interest" description="Disordered" evidence="4">
    <location>
        <begin position="900"/>
        <end position="921"/>
    </location>
</feature>
<dbReference type="PROSITE" id="PS50853">
    <property type="entry name" value="FN3"/>
    <property type="match status" value="2"/>
</dbReference>
<dbReference type="STRING" id="145857.GA0070616_4439"/>
<keyword evidence="2" id="KW-0378">Hydrolase</keyword>
<evidence type="ECO:0000313" key="8">
    <source>
        <dbReference type="Proteomes" id="UP000199699"/>
    </source>
</evidence>
<keyword evidence="2" id="KW-0326">Glycosidase</keyword>
<dbReference type="PANTHER" id="PTHR13817">
    <property type="entry name" value="TITIN"/>
    <property type="match status" value="1"/>
</dbReference>
<dbReference type="Pfam" id="PF05345">
    <property type="entry name" value="He_PIG"/>
    <property type="match status" value="2"/>
</dbReference>
<evidence type="ECO:0000256" key="1">
    <source>
        <dbReference type="ARBA" id="ARBA00022737"/>
    </source>
</evidence>
<evidence type="ECO:0000256" key="5">
    <source>
        <dbReference type="SAM" id="SignalP"/>
    </source>
</evidence>
<reference evidence="7 8" key="1">
    <citation type="submission" date="2016-06" db="EMBL/GenBank/DDBJ databases">
        <authorList>
            <person name="Kjaerup R.B."/>
            <person name="Dalgaard T.S."/>
            <person name="Juul-Madsen H.R."/>
        </authorList>
    </citation>
    <scope>NUCLEOTIDE SEQUENCE [LARGE SCALE GENOMIC DNA]</scope>
    <source>
        <strain evidence="7 8">DSM 43818</strain>
    </source>
</reference>
<dbReference type="EMBL" id="FMHT01000003">
    <property type="protein sequence ID" value="SCL32332.1"/>
    <property type="molecule type" value="Genomic_DNA"/>
</dbReference>
<dbReference type="GO" id="GO:0005509">
    <property type="term" value="F:calcium ion binding"/>
    <property type="evidence" value="ECO:0007669"/>
    <property type="project" value="InterPro"/>
</dbReference>
<organism evidence="7 8">
    <name type="scientific">Micromonospora nigra</name>
    <dbReference type="NCBI Taxonomy" id="145857"/>
    <lineage>
        <taxon>Bacteria</taxon>
        <taxon>Bacillati</taxon>
        <taxon>Actinomycetota</taxon>
        <taxon>Actinomycetes</taxon>
        <taxon>Micromonosporales</taxon>
        <taxon>Micromonosporaceae</taxon>
        <taxon>Micromonospora</taxon>
    </lineage>
</organism>
<dbReference type="AlphaFoldDB" id="A0A1C6SSH0"/>
<dbReference type="InterPro" id="IPR013783">
    <property type="entry name" value="Ig-like_fold"/>
</dbReference>
<dbReference type="Gene3D" id="2.60.40.10">
    <property type="entry name" value="Immunoglobulins"/>
    <property type="match status" value="4"/>
</dbReference>
<keyword evidence="5" id="KW-0732">Signal</keyword>
<dbReference type="Pfam" id="PF00041">
    <property type="entry name" value="fn3"/>
    <property type="match status" value="2"/>
</dbReference>
<dbReference type="GO" id="GO:0016798">
    <property type="term" value="F:hydrolase activity, acting on glycosyl bonds"/>
    <property type="evidence" value="ECO:0007669"/>
    <property type="project" value="UniProtKB-KW"/>
</dbReference>
<dbReference type="SUPFAM" id="SSF49265">
    <property type="entry name" value="Fibronectin type III"/>
    <property type="match status" value="1"/>
</dbReference>
<dbReference type="PROSITE" id="PS51318">
    <property type="entry name" value="TAT"/>
    <property type="match status" value="1"/>
</dbReference>
<dbReference type="InterPro" id="IPR036116">
    <property type="entry name" value="FN3_sf"/>
</dbReference>
<keyword evidence="8" id="KW-1185">Reference proteome</keyword>
<dbReference type="Proteomes" id="UP000199699">
    <property type="component" value="Unassembled WGS sequence"/>
</dbReference>
<keyword evidence="3" id="KW-0119">Carbohydrate metabolism</keyword>
<dbReference type="InterPro" id="IPR003961">
    <property type="entry name" value="FN3_dom"/>
</dbReference>
<feature type="region of interest" description="Disordered" evidence="4">
    <location>
        <begin position="67"/>
        <end position="88"/>
    </location>
</feature>
<dbReference type="PRINTS" id="PR00014">
    <property type="entry name" value="FNTYPEIII"/>
</dbReference>
<dbReference type="SUPFAM" id="SSF49313">
    <property type="entry name" value="Cadherin-like"/>
    <property type="match status" value="2"/>
</dbReference>
<protein>
    <submittedName>
        <fullName evidence="7">Putative Ig domain-containing protein</fullName>
    </submittedName>
</protein>
<dbReference type="CDD" id="cd00063">
    <property type="entry name" value="FN3"/>
    <property type="match status" value="2"/>
</dbReference>
<proteinExistence type="predicted"/>
<feature type="signal peptide" evidence="5">
    <location>
        <begin position="1"/>
        <end position="25"/>
    </location>
</feature>
<evidence type="ECO:0000256" key="2">
    <source>
        <dbReference type="ARBA" id="ARBA00023295"/>
    </source>
</evidence>
<keyword evidence="3" id="KW-0624">Polysaccharide degradation</keyword>
<dbReference type="RefSeq" id="WP_091086344.1">
    <property type="nucleotide sequence ID" value="NZ_FMHT01000003.1"/>
</dbReference>
<sequence>MSPSSRLRALVGSALAGLLVATVLAVPGTATARAPDLTAQPVAAAVPQAPARQLAPLDIDDRDAAPAKLRRPSAPAAPKAARKGTKAVVTWKAPKANGSPIDGYVVTPYRNGKKAKARSVDAAKTSTTLKLPSAKGTWTFTVAARNAAGVGPASKRSAPPKLLALPGAPSFIAATADVTTAVVSWRPPISDGGSPIINYVIFPYIGAVQQPSQTVPAAPLTATVGGLTAGTTYTFRIAALTAEGLGPESAPSHPVIPNESPWVFWTGASAAVGVAFSHRVSVSRGRAPWTFSITYGALPPGLLLNPNTGNISGIPTAAGSFAFVVRVVGSTGEIGSRLITIPVTPAPDIVIPSVPLGEVGAPYSLRPVVVGGVAPYTWSTAGGSFPPGLSLNPNTGEISGRPTTVGTFGFDLRVTDSAGLSDVQQVRLVVQPQTVITLTASAAAVNFDSPITLTAQFGPGEAEGTVAIFDRQRTGITANLGTETVRLNRATFTLKLPAFGLNQLFVTYDSTNTNAVATSNTVPVQVNGLPGQLLIDQFRQSGVANIPGQYDQYVVLYNNTSIPMQLPGIKVEAPGGVVVEIPDTETTIGPRVGYLIGTARYSVAIPAIPPDLLVPTLGPVPNTGGTGLRLRVPDAAGTVTDAAGSIAGYFTGTPLPAFSSPPTVPNAWVRLRVRGTPQNTPDNLTDFRLVSTVLGPINGVPSALGSPSPLRQVGPFEQSALLQTTLLDPSKAVNESPNQQVVDATPASPRRLIIRRGITNRGVTPATLVRLRISTLSQPNGAPRPGLPDPPNPAQLRLVNPDTPTSTFIVGGRSVTVQNLRMDAPAQDPPGGGLSTTLTVSLPLGGLAPGSTVYVALAFEVDQGGRFWVGWDVEAIGGGPVLPPGAVATAAVTATKAKAAKKADQRAAKSRKLTSLQGGLR</sequence>
<dbReference type="GO" id="GO:0016020">
    <property type="term" value="C:membrane"/>
    <property type="evidence" value="ECO:0007669"/>
    <property type="project" value="InterPro"/>
</dbReference>
<evidence type="ECO:0000259" key="6">
    <source>
        <dbReference type="PROSITE" id="PS50853"/>
    </source>
</evidence>
<evidence type="ECO:0000256" key="4">
    <source>
        <dbReference type="SAM" id="MobiDB-lite"/>
    </source>
</evidence>